<evidence type="ECO:0000313" key="2">
    <source>
        <dbReference type="Proteomes" id="UP000194885"/>
    </source>
</evidence>
<dbReference type="Proteomes" id="UP000194885">
    <property type="component" value="Unassembled WGS sequence"/>
</dbReference>
<gene>
    <name evidence="1" type="ORF">A5810_003188</name>
</gene>
<accession>A0A242AMK4</accession>
<proteinExistence type="predicted"/>
<organism evidence="1 2">
    <name type="scientific">Enterococcus faecium</name>
    <name type="common">Streptococcus faecium</name>
    <dbReference type="NCBI Taxonomy" id="1352"/>
    <lineage>
        <taxon>Bacteria</taxon>
        <taxon>Bacillati</taxon>
        <taxon>Bacillota</taxon>
        <taxon>Bacilli</taxon>
        <taxon>Lactobacillales</taxon>
        <taxon>Enterococcaceae</taxon>
        <taxon>Enterococcus</taxon>
    </lineage>
</organism>
<comment type="caution">
    <text evidence="1">The sequence shown here is derived from an EMBL/GenBank/DDBJ whole genome shotgun (WGS) entry which is preliminary data.</text>
</comment>
<evidence type="ECO:0000313" key="1">
    <source>
        <dbReference type="EMBL" id="OTN82284.1"/>
    </source>
</evidence>
<dbReference type="RefSeq" id="WP_086324057.1">
    <property type="nucleotide sequence ID" value="NZ_NGKW01000038.1"/>
</dbReference>
<name>A0A242AMK4_ENTFC</name>
<dbReference type="EMBL" id="NGKW01000038">
    <property type="protein sequence ID" value="OTN82284.1"/>
    <property type="molecule type" value="Genomic_DNA"/>
</dbReference>
<dbReference type="AlphaFoldDB" id="A0A242AMK4"/>
<reference evidence="1 2" key="1">
    <citation type="submission" date="2017-05" db="EMBL/GenBank/DDBJ databases">
        <title>The Genome Sequence of Enterococcus faecium 7H8_DIV0219.</title>
        <authorList>
            <consortium name="The Broad Institute Genomics Platform"/>
            <consortium name="The Broad Institute Genomic Center for Infectious Diseases"/>
            <person name="Earl A."/>
            <person name="Manson A."/>
            <person name="Schwartman J."/>
            <person name="Gilmore M."/>
            <person name="Abouelleil A."/>
            <person name="Cao P."/>
            <person name="Chapman S."/>
            <person name="Cusick C."/>
            <person name="Shea T."/>
            <person name="Young S."/>
            <person name="Neafsey D."/>
            <person name="Nusbaum C."/>
            <person name="Birren B."/>
        </authorList>
    </citation>
    <scope>NUCLEOTIDE SEQUENCE [LARGE SCALE GENOMIC DNA]</scope>
    <source>
        <strain evidence="1 2">7H8_DIV0219</strain>
    </source>
</reference>
<sequence length="76" mass="8604">MYADSNKIKWLLFESGQSITQIHNETGIPMSTISDLVKQKSSIEQMRLNNASKLTELAEKTSSKLTKVVDKYPEKT</sequence>
<protein>
    <recommendedName>
        <fullName evidence="3">HTH cro/C1-type domain-containing protein</fullName>
    </recommendedName>
</protein>
<evidence type="ECO:0008006" key="3">
    <source>
        <dbReference type="Google" id="ProtNLM"/>
    </source>
</evidence>